<proteinExistence type="predicted"/>
<dbReference type="RefSeq" id="WP_049596316.1">
    <property type="nucleotide sequence ID" value="NZ_CPYD01000001.1"/>
</dbReference>
<sequence>MQSFLRIANGLIMLLWPFIIWAGVTQGQSFWLIPLFIAFFLLRLWLLKGHGGLQGKTGGQAYAGKALALTGIALCAASVLMRDHQVLMYYPVVVNLVLLTLFGSSLFYGMPIVEKIARWREPDLPPQGVGYTRRVTQVWCLFFIINGSIALATCLYNDMKIWALWNGMLSYIFIGGVMGVEWLVRQRIKNG</sequence>
<organism evidence="3 5">
    <name type="scientific">Yersinia nurmii</name>
    <dbReference type="NCBI Taxonomy" id="685706"/>
    <lineage>
        <taxon>Bacteria</taxon>
        <taxon>Pseudomonadati</taxon>
        <taxon>Pseudomonadota</taxon>
        <taxon>Gammaproteobacteria</taxon>
        <taxon>Enterobacterales</taxon>
        <taxon>Yersiniaceae</taxon>
        <taxon>Yersinia</taxon>
    </lineage>
</organism>
<evidence type="ECO:0000313" key="4">
    <source>
        <dbReference type="Proteomes" id="UP000040578"/>
    </source>
</evidence>
<comment type="caution">
    <text evidence="3">The sequence shown here is derived from an EMBL/GenBank/DDBJ whole genome shotgun (WGS) entry which is preliminary data.</text>
</comment>
<dbReference type="AlphaFoldDB" id="A0AAW7JTU5"/>
<dbReference type="EMBL" id="CPYD01000001">
    <property type="protein sequence ID" value="CND82514.1"/>
    <property type="molecule type" value="Genomic_DNA"/>
</dbReference>
<dbReference type="Proteomes" id="UP001167864">
    <property type="component" value="Unassembled WGS sequence"/>
</dbReference>
<keyword evidence="1" id="KW-1133">Transmembrane helix</keyword>
<dbReference type="EMBL" id="JAUEHU010000001">
    <property type="protein sequence ID" value="MDN0086173.1"/>
    <property type="molecule type" value="Genomic_DNA"/>
</dbReference>
<reference evidence="3" key="2">
    <citation type="submission" date="2023-06" db="EMBL/GenBank/DDBJ databases">
        <authorList>
            <person name="Polev D.E."/>
            <person name="Saitova A.T."/>
            <person name="Bogumilchik E.A."/>
            <person name="Kokorina G.I."/>
            <person name="Voskresenskaia E.A."/>
        </authorList>
    </citation>
    <scope>NUCLEOTIDE SEQUENCE</scope>
    <source>
        <strain evidence="3">2145 StPb PI</strain>
    </source>
</reference>
<evidence type="ECO:0000313" key="3">
    <source>
        <dbReference type="EMBL" id="MDN0086173.1"/>
    </source>
</evidence>
<feature type="transmembrane region" description="Helical" evidence="1">
    <location>
        <begin position="138"/>
        <end position="156"/>
    </location>
</feature>
<feature type="transmembrane region" description="Helical" evidence="1">
    <location>
        <begin position="87"/>
        <end position="110"/>
    </location>
</feature>
<feature type="transmembrane region" description="Helical" evidence="1">
    <location>
        <begin position="7"/>
        <end position="24"/>
    </location>
</feature>
<accession>A0AAW7JTU5</accession>
<keyword evidence="1" id="KW-0812">Transmembrane</keyword>
<evidence type="ECO:0000313" key="2">
    <source>
        <dbReference type="EMBL" id="CND82514.1"/>
    </source>
</evidence>
<keyword evidence="4" id="KW-1185">Reference proteome</keyword>
<feature type="transmembrane region" description="Helical" evidence="1">
    <location>
        <begin position="162"/>
        <end position="184"/>
    </location>
</feature>
<name>A0AAW7JTU5_9GAMM</name>
<keyword evidence="1" id="KW-0472">Membrane</keyword>
<feature type="transmembrane region" description="Helical" evidence="1">
    <location>
        <begin position="30"/>
        <end position="47"/>
    </location>
</feature>
<reference evidence="2 4" key="1">
    <citation type="submission" date="2015-03" db="EMBL/GenBank/DDBJ databases">
        <authorList>
            <consortium name="Pathogen Informatics"/>
            <person name="Murphy D."/>
        </authorList>
    </citation>
    <scope>NUCLEOTIDE SEQUENCE [LARGE SCALE GENOMIC DNA]</scope>
    <source>
        <strain evidence="2">Type strain: CIP110231</strain>
        <strain evidence="4">type strain: CIP110231</strain>
    </source>
</reference>
<evidence type="ECO:0000256" key="1">
    <source>
        <dbReference type="SAM" id="Phobius"/>
    </source>
</evidence>
<feature type="transmembrane region" description="Helical" evidence="1">
    <location>
        <begin position="59"/>
        <end position="81"/>
    </location>
</feature>
<evidence type="ECO:0000313" key="5">
    <source>
        <dbReference type="Proteomes" id="UP001167864"/>
    </source>
</evidence>
<protein>
    <submittedName>
        <fullName evidence="2">Inner membrane protein</fullName>
    </submittedName>
</protein>
<gene>
    <name evidence="2" type="ORF">ERS137967_00016</name>
    <name evidence="3" type="ORF">QVN42_01985</name>
</gene>
<dbReference type="Proteomes" id="UP000040578">
    <property type="component" value="Unassembled WGS sequence"/>
</dbReference>